<dbReference type="EMBL" id="BMXR01000003">
    <property type="protein sequence ID" value="GGX48387.1"/>
    <property type="molecule type" value="Genomic_DNA"/>
</dbReference>
<dbReference type="SMART" id="SM00344">
    <property type="entry name" value="HTH_ASNC"/>
    <property type="match status" value="1"/>
</dbReference>
<dbReference type="GO" id="GO:0006355">
    <property type="term" value="P:regulation of DNA-templated transcription"/>
    <property type="evidence" value="ECO:0007669"/>
    <property type="project" value="UniProtKB-ARBA"/>
</dbReference>
<reference evidence="7" key="1">
    <citation type="journal article" date="2014" name="Int. J. Syst. Evol. Microbiol.">
        <title>Complete genome sequence of Corynebacterium casei LMG S-19264T (=DSM 44701T), isolated from a smear-ripened cheese.</title>
        <authorList>
            <consortium name="US DOE Joint Genome Institute (JGI-PGF)"/>
            <person name="Walter F."/>
            <person name="Albersmeier A."/>
            <person name="Kalinowski J."/>
            <person name="Ruckert C."/>
        </authorList>
    </citation>
    <scope>NUCLEOTIDE SEQUENCE</scope>
    <source>
        <strain evidence="7">KCTC 22169</strain>
    </source>
</reference>
<sequence length="169" mass="19245">MTDRHAKSRKLDRIDLKILRALQDNARMSYVELAERVGLSTTPCMDRVKRLESSGVIQGYHARIDPGALGLDLLVFIEITLSNQSPEAFDQFRKAVDGLSYVQECHLVSGQSDYLIKLRLTDLGSYRKYLGELLVALPHVRESKSYIVMEEAKQTALLPLDLISHRFKR</sequence>
<dbReference type="InterPro" id="IPR019887">
    <property type="entry name" value="Tscrpt_reg_AsnC/Lrp_C"/>
</dbReference>
<keyword evidence="4" id="KW-0804">Transcription</keyword>
<keyword evidence="8" id="KW-1185">Reference proteome</keyword>
<dbReference type="SUPFAM" id="SSF54909">
    <property type="entry name" value="Dimeric alpha+beta barrel"/>
    <property type="match status" value="1"/>
</dbReference>
<dbReference type="RefSeq" id="WP_189607846.1">
    <property type="nucleotide sequence ID" value="NZ_BMXR01000003.1"/>
</dbReference>
<evidence type="ECO:0000256" key="1">
    <source>
        <dbReference type="ARBA" id="ARBA00023015"/>
    </source>
</evidence>
<dbReference type="InterPro" id="IPR011008">
    <property type="entry name" value="Dimeric_a/b-barrel"/>
</dbReference>
<dbReference type="InterPro" id="IPR019888">
    <property type="entry name" value="Tscrpt_reg_AsnC-like"/>
</dbReference>
<dbReference type="InterPro" id="IPR019885">
    <property type="entry name" value="Tscrpt_reg_HTH_AsnC-type_CS"/>
</dbReference>
<dbReference type="PRINTS" id="PR00033">
    <property type="entry name" value="HTHASNC"/>
</dbReference>
<dbReference type="InterPro" id="IPR036388">
    <property type="entry name" value="WH-like_DNA-bd_sf"/>
</dbReference>
<dbReference type="InterPro" id="IPR036390">
    <property type="entry name" value="WH_DNA-bd_sf"/>
</dbReference>
<keyword evidence="2" id="KW-0238">DNA-binding</keyword>
<reference evidence="7" key="2">
    <citation type="submission" date="2020-09" db="EMBL/GenBank/DDBJ databases">
        <authorList>
            <person name="Sun Q."/>
            <person name="Kim S."/>
        </authorList>
    </citation>
    <scope>NUCLEOTIDE SEQUENCE</scope>
    <source>
        <strain evidence="7">KCTC 22169</strain>
    </source>
</reference>
<dbReference type="GO" id="GO:0006524">
    <property type="term" value="P:alanine catabolic process"/>
    <property type="evidence" value="ECO:0007669"/>
    <property type="project" value="TreeGrafter"/>
</dbReference>
<dbReference type="GO" id="GO:0005829">
    <property type="term" value="C:cytosol"/>
    <property type="evidence" value="ECO:0007669"/>
    <property type="project" value="TreeGrafter"/>
</dbReference>
<evidence type="ECO:0000313" key="7">
    <source>
        <dbReference type="EMBL" id="GGX48387.1"/>
    </source>
</evidence>
<feature type="domain" description="HTH asnC-type" evidence="6">
    <location>
        <begin position="11"/>
        <end position="72"/>
    </location>
</feature>
<evidence type="ECO:0000313" key="8">
    <source>
        <dbReference type="Proteomes" id="UP000626148"/>
    </source>
</evidence>
<name>A0A918K4E6_9GAMM</name>
<evidence type="ECO:0000259" key="6">
    <source>
        <dbReference type="PROSITE" id="PS50956"/>
    </source>
</evidence>
<dbReference type="PROSITE" id="PS50956">
    <property type="entry name" value="HTH_ASNC_2"/>
    <property type="match status" value="1"/>
</dbReference>
<gene>
    <name evidence="7" type="primary">lrp</name>
    <name evidence="7" type="ORF">GCM10007392_14220</name>
</gene>
<dbReference type="PROSITE" id="PS00519">
    <property type="entry name" value="HTH_ASNC_1"/>
    <property type="match status" value="1"/>
</dbReference>
<evidence type="ECO:0000256" key="5">
    <source>
        <dbReference type="ARBA" id="ARBA00039227"/>
    </source>
</evidence>
<dbReference type="PANTHER" id="PTHR30154">
    <property type="entry name" value="LEUCINE-RESPONSIVE REGULATORY PROTEIN"/>
    <property type="match status" value="1"/>
</dbReference>
<dbReference type="CDD" id="cd00090">
    <property type="entry name" value="HTH_ARSR"/>
    <property type="match status" value="1"/>
</dbReference>
<proteinExistence type="predicted"/>
<dbReference type="Pfam" id="PF13412">
    <property type="entry name" value="HTH_24"/>
    <property type="match status" value="1"/>
</dbReference>
<dbReference type="AlphaFoldDB" id="A0A918K4E6"/>
<dbReference type="FunFam" id="1.10.10.10:FF:000186">
    <property type="entry name" value="AsnC family transcriptional regulator"/>
    <property type="match status" value="1"/>
</dbReference>
<dbReference type="GO" id="GO:0043565">
    <property type="term" value="F:sequence-specific DNA binding"/>
    <property type="evidence" value="ECO:0007669"/>
    <property type="project" value="InterPro"/>
</dbReference>
<evidence type="ECO:0000256" key="2">
    <source>
        <dbReference type="ARBA" id="ARBA00023125"/>
    </source>
</evidence>
<dbReference type="InterPro" id="IPR011991">
    <property type="entry name" value="ArsR-like_HTH"/>
</dbReference>
<accession>A0A918K4E6</accession>
<evidence type="ECO:0000256" key="4">
    <source>
        <dbReference type="ARBA" id="ARBA00023163"/>
    </source>
</evidence>
<dbReference type="GO" id="GO:0043201">
    <property type="term" value="P:response to L-leucine"/>
    <property type="evidence" value="ECO:0007669"/>
    <property type="project" value="TreeGrafter"/>
</dbReference>
<dbReference type="Pfam" id="PF01037">
    <property type="entry name" value="AsnC_trans_reg"/>
    <property type="match status" value="1"/>
</dbReference>
<keyword evidence="1" id="KW-0805">Transcription regulation</keyword>
<dbReference type="InterPro" id="IPR000485">
    <property type="entry name" value="AsnC-type_HTH_dom"/>
</dbReference>
<dbReference type="Gene3D" id="1.10.10.10">
    <property type="entry name" value="Winged helix-like DNA-binding domain superfamily/Winged helix DNA-binding domain"/>
    <property type="match status" value="1"/>
</dbReference>
<dbReference type="SUPFAM" id="SSF46785">
    <property type="entry name" value="Winged helix' DNA-binding domain"/>
    <property type="match status" value="1"/>
</dbReference>
<dbReference type="PANTHER" id="PTHR30154:SF0">
    <property type="entry name" value="LEUCINE-RESPONSIVE REGULATORY PROTEIN"/>
    <property type="match status" value="1"/>
</dbReference>
<dbReference type="Proteomes" id="UP000626148">
    <property type="component" value="Unassembled WGS sequence"/>
</dbReference>
<protein>
    <recommendedName>
        <fullName evidence="5">Leucine-responsive regulatory protein</fullName>
    </recommendedName>
</protein>
<keyword evidence="3" id="KW-0010">Activator</keyword>
<evidence type="ECO:0000256" key="3">
    <source>
        <dbReference type="ARBA" id="ARBA00023159"/>
    </source>
</evidence>
<comment type="caution">
    <text evidence="7">The sequence shown here is derived from an EMBL/GenBank/DDBJ whole genome shotgun (WGS) entry which is preliminary data.</text>
</comment>
<organism evidence="7 8">
    <name type="scientific">Saccharospirillum salsuginis</name>
    <dbReference type="NCBI Taxonomy" id="418750"/>
    <lineage>
        <taxon>Bacteria</taxon>
        <taxon>Pseudomonadati</taxon>
        <taxon>Pseudomonadota</taxon>
        <taxon>Gammaproteobacteria</taxon>
        <taxon>Oceanospirillales</taxon>
        <taxon>Saccharospirillaceae</taxon>
        <taxon>Saccharospirillum</taxon>
    </lineage>
</organism>
<dbReference type="Gene3D" id="3.30.70.920">
    <property type="match status" value="1"/>
</dbReference>